<dbReference type="Gene3D" id="3.40.50.150">
    <property type="entry name" value="Vaccinia Virus protein VP39"/>
    <property type="match status" value="1"/>
</dbReference>
<dbReference type="InterPro" id="IPR002935">
    <property type="entry name" value="SAM_O-MeTrfase"/>
</dbReference>
<dbReference type="PANTHER" id="PTHR37909:SF1">
    <property type="entry name" value="S-ADENOSYL-L-METHIONINE-DEPENDENT METHYLTRANSFERASES SUPERFAMILY PROTEIN"/>
    <property type="match status" value="1"/>
</dbReference>
<accession>A0ABS1V617</accession>
<dbReference type="InterPro" id="IPR029063">
    <property type="entry name" value="SAM-dependent_MTases_sf"/>
</dbReference>
<name>A0ABS1V617_9PROT</name>
<dbReference type="Proteomes" id="UP000606490">
    <property type="component" value="Unassembled WGS sequence"/>
</dbReference>
<dbReference type="CDD" id="cd02440">
    <property type="entry name" value="AdoMet_MTases"/>
    <property type="match status" value="1"/>
</dbReference>
<organism evidence="4 5">
    <name type="scientific">Belnapia mucosa</name>
    <dbReference type="NCBI Taxonomy" id="2804532"/>
    <lineage>
        <taxon>Bacteria</taxon>
        <taxon>Pseudomonadati</taxon>
        <taxon>Pseudomonadota</taxon>
        <taxon>Alphaproteobacteria</taxon>
        <taxon>Acetobacterales</taxon>
        <taxon>Roseomonadaceae</taxon>
        <taxon>Belnapia</taxon>
    </lineage>
</organism>
<keyword evidence="2" id="KW-0808">Transferase</keyword>
<keyword evidence="5" id="KW-1185">Reference proteome</keyword>
<evidence type="ECO:0000256" key="1">
    <source>
        <dbReference type="ARBA" id="ARBA00022603"/>
    </source>
</evidence>
<sequence>MKFSGFQRLGVWSRDLAVRVCGEACGSVRLGSRNRQAIYFLVMAFRPKKILEIGTHVGASTISMAAALKRLGEGSSITTVDIFDVNDRANGPWRKIGLDGSPSDFAGSLNFHDRVNFVTAPAQDFMRSTDQSFDFIFLDGSHKSHDVYQEVSAALNLLNPGGTILLHDYFPAGESLCPDKEILQGPFRAMRRIHEENRAIGILPLGALPWATKQGTNATTLALVLKDY</sequence>
<dbReference type="Pfam" id="PF13578">
    <property type="entry name" value="Methyltransf_24"/>
    <property type="match status" value="1"/>
</dbReference>
<dbReference type="SUPFAM" id="SSF53335">
    <property type="entry name" value="S-adenosyl-L-methionine-dependent methyltransferases"/>
    <property type="match status" value="1"/>
</dbReference>
<keyword evidence="1 4" id="KW-0489">Methyltransferase</keyword>
<comment type="caution">
    <text evidence="4">The sequence shown here is derived from an EMBL/GenBank/DDBJ whole genome shotgun (WGS) entry which is preliminary data.</text>
</comment>
<dbReference type="PANTHER" id="PTHR37909">
    <property type="entry name" value="S-ADENOSYL-L-METHIONINE-DEPENDENT METHYLTRANSFERASES SUPERFAMILY PROTEIN"/>
    <property type="match status" value="1"/>
</dbReference>
<dbReference type="GO" id="GO:0008168">
    <property type="term" value="F:methyltransferase activity"/>
    <property type="evidence" value="ECO:0007669"/>
    <property type="project" value="UniProtKB-KW"/>
</dbReference>
<keyword evidence="3" id="KW-0949">S-adenosyl-L-methionine</keyword>
<evidence type="ECO:0000256" key="3">
    <source>
        <dbReference type="ARBA" id="ARBA00022691"/>
    </source>
</evidence>
<evidence type="ECO:0000313" key="5">
    <source>
        <dbReference type="Proteomes" id="UP000606490"/>
    </source>
</evidence>
<dbReference type="EMBL" id="JAEUXJ010000007">
    <property type="protein sequence ID" value="MBL6457136.1"/>
    <property type="molecule type" value="Genomic_DNA"/>
</dbReference>
<dbReference type="RefSeq" id="WP_202826877.1">
    <property type="nucleotide sequence ID" value="NZ_JAEUXJ010000007.1"/>
</dbReference>
<protein>
    <submittedName>
        <fullName evidence="4">Class I SAM-dependent methyltransferase</fullName>
    </submittedName>
</protein>
<evidence type="ECO:0000313" key="4">
    <source>
        <dbReference type="EMBL" id="MBL6457136.1"/>
    </source>
</evidence>
<dbReference type="PROSITE" id="PS51682">
    <property type="entry name" value="SAM_OMT_I"/>
    <property type="match status" value="1"/>
</dbReference>
<reference evidence="4 5" key="1">
    <citation type="submission" date="2021-01" db="EMBL/GenBank/DDBJ databases">
        <title>Belnapia mucosa sp. nov. and Belnapia arida sp. nov., isolated from the Tabernas Desert (Almeria, Spain).</title>
        <authorList>
            <person name="Molina-Menor E."/>
            <person name="Vidal-Verdu A."/>
            <person name="Calonge A."/>
            <person name="Satari L."/>
            <person name="Pereto Magraner J."/>
            <person name="Porcar Miralles M."/>
        </authorList>
    </citation>
    <scope>NUCLEOTIDE SEQUENCE [LARGE SCALE GENOMIC DNA]</scope>
    <source>
        <strain evidence="4 5">T6</strain>
    </source>
</reference>
<proteinExistence type="predicted"/>
<evidence type="ECO:0000256" key="2">
    <source>
        <dbReference type="ARBA" id="ARBA00022679"/>
    </source>
</evidence>
<dbReference type="GO" id="GO:0032259">
    <property type="term" value="P:methylation"/>
    <property type="evidence" value="ECO:0007669"/>
    <property type="project" value="UniProtKB-KW"/>
</dbReference>
<gene>
    <name evidence="4" type="ORF">JMJ55_17510</name>
</gene>